<dbReference type="InterPro" id="IPR007387">
    <property type="entry name" value="TRAP_DctQ"/>
</dbReference>
<evidence type="ECO:0000256" key="9">
    <source>
        <dbReference type="RuleBase" id="RU369079"/>
    </source>
</evidence>
<keyword evidence="4 9" id="KW-0997">Cell inner membrane</keyword>
<evidence type="ECO:0000313" key="11">
    <source>
        <dbReference type="EMBL" id="PSW25419.1"/>
    </source>
</evidence>
<keyword evidence="2 9" id="KW-0813">Transport</keyword>
<keyword evidence="12" id="KW-1185">Reference proteome</keyword>
<keyword evidence="7 9" id="KW-0472">Membrane</keyword>
<keyword evidence="3" id="KW-1003">Cell membrane</keyword>
<dbReference type="EMBL" id="PYLZ01000003">
    <property type="protein sequence ID" value="PSW25419.1"/>
    <property type="molecule type" value="Genomic_DNA"/>
</dbReference>
<evidence type="ECO:0000256" key="7">
    <source>
        <dbReference type="ARBA" id="ARBA00023136"/>
    </source>
</evidence>
<comment type="subunit">
    <text evidence="9">The complex comprises the extracytoplasmic solute receptor protein and the two transmembrane proteins.</text>
</comment>
<accession>A0A0J8VEU2</accession>
<dbReference type="OrthoDB" id="2085311at2"/>
<comment type="caution">
    <text evidence="11">The sequence shown here is derived from an EMBL/GenBank/DDBJ whole genome shotgun (WGS) entry which is preliminary data.</text>
</comment>
<feature type="domain" description="Tripartite ATP-independent periplasmic transporters DctQ component" evidence="10">
    <location>
        <begin position="24"/>
        <end position="155"/>
    </location>
</feature>
<evidence type="ECO:0000259" key="10">
    <source>
        <dbReference type="Pfam" id="PF04290"/>
    </source>
</evidence>
<feature type="transmembrane region" description="Helical" evidence="9">
    <location>
        <begin position="12"/>
        <end position="36"/>
    </location>
</feature>
<evidence type="ECO:0000256" key="6">
    <source>
        <dbReference type="ARBA" id="ARBA00022989"/>
    </source>
</evidence>
<evidence type="ECO:0000256" key="1">
    <source>
        <dbReference type="ARBA" id="ARBA00004429"/>
    </source>
</evidence>
<reference evidence="11 12" key="1">
    <citation type="submission" date="2018-01" db="EMBL/GenBank/DDBJ databases">
        <title>Whole genome sequencing of Histamine producing bacteria.</title>
        <authorList>
            <person name="Butler K."/>
        </authorList>
    </citation>
    <scope>NUCLEOTIDE SEQUENCE [LARGE SCALE GENOMIC DNA]</scope>
    <source>
        <strain evidence="11 12">DSM 24669</strain>
    </source>
</reference>
<comment type="similarity">
    <text evidence="8 9">Belongs to the TRAP transporter small permease family.</text>
</comment>
<dbReference type="Pfam" id="PF04290">
    <property type="entry name" value="DctQ"/>
    <property type="match status" value="1"/>
</dbReference>
<dbReference type="STRING" id="680026.AB733_03220"/>
<sequence>MNDKKTSFLDNIEEYISTFLFIALIILCFLQILFRFVFNFSLSWTEELSRYVFIALVYFSASLAVVRGAHVRVEVIDGFVKGKNKKVLDSIIDLSFAGFMGWVGYYGLELSVDALAIEQTTPALEWQAGWVYAIIPFTFYLIALRLVQRVYRRVTGKLEQEYAPSEAEEALQKIKDERGDK</sequence>
<dbReference type="RefSeq" id="WP_048897470.1">
    <property type="nucleotide sequence ID" value="NZ_AP024853.1"/>
</dbReference>
<proteinExistence type="inferred from homology"/>
<protein>
    <recommendedName>
        <fullName evidence="9">TRAP transporter small permease protein</fullName>
    </recommendedName>
</protein>
<gene>
    <name evidence="11" type="ORF">C9I94_07135</name>
</gene>
<keyword evidence="6 9" id="KW-1133">Transmembrane helix</keyword>
<dbReference type="GO" id="GO:0015740">
    <property type="term" value="P:C4-dicarboxylate transport"/>
    <property type="evidence" value="ECO:0007669"/>
    <property type="project" value="TreeGrafter"/>
</dbReference>
<feature type="transmembrane region" description="Helical" evidence="9">
    <location>
        <begin position="87"/>
        <end position="108"/>
    </location>
</feature>
<evidence type="ECO:0000256" key="2">
    <source>
        <dbReference type="ARBA" id="ARBA00022448"/>
    </source>
</evidence>
<evidence type="ECO:0000256" key="5">
    <source>
        <dbReference type="ARBA" id="ARBA00022692"/>
    </source>
</evidence>
<dbReference type="AlphaFoldDB" id="A0A0J8VEU2"/>
<comment type="subcellular location">
    <subcellularLocation>
        <location evidence="1 9">Cell inner membrane</location>
        <topology evidence="1 9">Multi-pass membrane protein</topology>
    </subcellularLocation>
</comment>
<evidence type="ECO:0000256" key="3">
    <source>
        <dbReference type="ARBA" id="ARBA00022475"/>
    </source>
</evidence>
<name>A0A0J8VEU2_9GAMM</name>
<feature type="transmembrane region" description="Helical" evidence="9">
    <location>
        <begin position="128"/>
        <end position="147"/>
    </location>
</feature>
<comment type="function">
    <text evidence="9">Part of the tripartite ATP-independent periplasmic (TRAP) transport system.</text>
</comment>
<dbReference type="GO" id="GO:0022857">
    <property type="term" value="F:transmembrane transporter activity"/>
    <property type="evidence" value="ECO:0007669"/>
    <property type="project" value="UniProtKB-UniRule"/>
</dbReference>
<feature type="transmembrane region" description="Helical" evidence="9">
    <location>
        <begin position="48"/>
        <end position="66"/>
    </location>
</feature>
<dbReference type="GO" id="GO:0005886">
    <property type="term" value="C:plasma membrane"/>
    <property type="evidence" value="ECO:0007669"/>
    <property type="project" value="UniProtKB-SubCell"/>
</dbReference>
<evidence type="ECO:0000256" key="8">
    <source>
        <dbReference type="ARBA" id="ARBA00038436"/>
    </source>
</evidence>
<dbReference type="InterPro" id="IPR055348">
    <property type="entry name" value="DctQ"/>
</dbReference>
<dbReference type="PANTHER" id="PTHR35011:SF2">
    <property type="entry name" value="2,3-DIKETO-L-GULONATE TRAP TRANSPORTER SMALL PERMEASE PROTEIN YIAM"/>
    <property type="match status" value="1"/>
</dbReference>
<organism evidence="11 12">
    <name type="scientific">Photobacterium swingsii</name>
    <dbReference type="NCBI Taxonomy" id="680026"/>
    <lineage>
        <taxon>Bacteria</taxon>
        <taxon>Pseudomonadati</taxon>
        <taxon>Pseudomonadota</taxon>
        <taxon>Gammaproteobacteria</taxon>
        <taxon>Vibrionales</taxon>
        <taxon>Vibrionaceae</taxon>
        <taxon>Photobacterium</taxon>
    </lineage>
</organism>
<evidence type="ECO:0000313" key="12">
    <source>
        <dbReference type="Proteomes" id="UP000240481"/>
    </source>
</evidence>
<evidence type="ECO:0000256" key="4">
    <source>
        <dbReference type="ARBA" id="ARBA00022519"/>
    </source>
</evidence>
<keyword evidence="5 9" id="KW-0812">Transmembrane</keyword>
<dbReference type="Proteomes" id="UP000240481">
    <property type="component" value="Unassembled WGS sequence"/>
</dbReference>
<dbReference type="PANTHER" id="PTHR35011">
    <property type="entry name" value="2,3-DIKETO-L-GULONATE TRAP TRANSPORTER SMALL PERMEASE PROTEIN YIAM"/>
    <property type="match status" value="1"/>
</dbReference>